<dbReference type="InterPro" id="IPR038488">
    <property type="entry name" value="Integrase_DNA-bd_sf"/>
</dbReference>
<comment type="similarity">
    <text evidence="1">Belongs to the 'phage' integrase family.</text>
</comment>
<feature type="domain" description="Tyr recombinase" evidence="5">
    <location>
        <begin position="213"/>
        <end position="396"/>
    </location>
</feature>
<dbReference type="Gene3D" id="1.10.443.10">
    <property type="entry name" value="Intergrase catalytic core"/>
    <property type="match status" value="1"/>
</dbReference>
<dbReference type="InterPro" id="IPR013762">
    <property type="entry name" value="Integrase-like_cat_sf"/>
</dbReference>
<dbReference type="GO" id="GO:0015074">
    <property type="term" value="P:DNA integration"/>
    <property type="evidence" value="ECO:0007669"/>
    <property type="project" value="UniProtKB-KW"/>
</dbReference>
<dbReference type="AlphaFoldDB" id="A0A9X3CIJ3"/>
<comment type="caution">
    <text evidence="6">The sequence shown here is derived from an EMBL/GenBank/DDBJ whole genome shotgun (WGS) entry which is preliminary data.</text>
</comment>
<evidence type="ECO:0000256" key="1">
    <source>
        <dbReference type="ARBA" id="ARBA00008857"/>
    </source>
</evidence>
<evidence type="ECO:0000259" key="5">
    <source>
        <dbReference type="PROSITE" id="PS51898"/>
    </source>
</evidence>
<keyword evidence="3" id="KW-0238">DNA-binding</keyword>
<proteinExistence type="inferred from homology"/>
<evidence type="ECO:0000313" key="7">
    <source>
        <dbReference type="Proteomes" id="UP001155586"/>
    </source>
</evidence>
<keyword evidence="7" id="KW-1185">Reference proteome</keyword>
<dbReference type="GO" id="GO:0006310">
    <property type="term" value="P:DNA recombination"/>
    <property type="evidence" value="ECO:0007669"/>
    <property type="project" value="UniProtKB-KW"/>
</dbReference>
<keyword evidence="2" id="KW-0229">DNA integration</keyword>
<evidence type="ECO:0000256" key="3">
    <source>
        <dbReference type="ARBA" id="ARBA00023125"/>
    </source>
</evidence>
<evidence type="ECO:0000256" key="4">
    <source>
        <dbReference type="ARBA" id="ARBA00023172"/>
    </source>
</evidence>
<gene>
    <name evidence="6" type="ORF">MD483_16510</name>
</gene>
<dbReference type="PROSITE" id="PS51898">
    <property type="entry name" value="TYR_RECOMBINASE"/>
    <property type="match status" value="1"/>
</dbReference>
<accession>A0A9X3CIJ3</accession>
<dbReference type="EMBL" id="JAKRRX010000113">
    <property type="protein sequence ID" value="MCW8335420.1"/>
    <property type="molecule type" value="Genomic_DNA"/>
</dbReference>
<dbReference type="Gene3D" id="1.10.150.130">
    <property type="match status" value="1"/>
</dbReference>
<dbReference type="PANTHER" id="PTHR30629">
    <property type="entry name" value="PROPHAGE INTEGRASE"/>
    <property type="match status" value="1"/>
</dbReference>
<dbReference type="CDD" id="cd00801">
    <property type="entry name" value="INT_P4_C"/>
    <property type="match status" value="1"/>
</dbReference>
<dbReference type="Pfam" id="PF00589">
    <property type="entry name" value="Phage_integrase"/>
    <property type="match status" value="1"/>
</dbReference>
<dbReference type="Proteomes" id="UP001155586">
    <property type="component" value="Unassembled WGS sequence"/>
</dbReference>
<dbReference type="InterPro" id="IPR011010">
    <property type="entry name" value="DNA_brk_join_enz"/>
</dbReference>
<dbReference type="Gene3D" id="3.30.160.390">
    <property type="entry name" value="Integrase, DNA-binding domain"/>
    <property type="match status" value="1"/>
</dbReference>
<dbReference type="SUPFAM" id="SSF56349">
    <property type="entry name" value="DNA breaking-rejoining enzymes"/>
    <property type="match status" value="1"/>
</dbReference>
<keyword evidence="4" id="KW-0233">DNA recombination</keyword>
<sequence>MTKRISSNATLQALKPQDKEYMIPDKKVEGLNIRVRPTGTMTWTFRFQIGKKHEKISMGRYIKSKPQTGMTLEQAREEAGRYRSWLENNKNPKLELVREKREQEAAKTFHDAFVSFDAIHLSKQLRGEQARTIYLRDVKPFIGDVKLDDLNIMDLNRVFDAKTDQSGRRMAGAIGACHKVMNQIINHALALNMLEVHPAPQLKAKDVGGGSKVTKRNLSFNELELLQLSLESWKTNTSNIRLIRFLLGCGQRIRAVLEMRWEEVDLKNRTWILPASSKDRHSKSPESRKVPLSDYLIELLKEQRKEIANGRKLVWPQLNSDKVQESSAIRIIIKRNLPDGIEPFSPHDLRRTFISRCNEMKLDIVAVEKAVGHQLPGMLRVYNHYDYFNEQLQVMQAWGRKLQALAPKKKDKISPTKAALLRRHNGIQPATFAICSKSSKFTEGLIDGIF</sequence>
<evidence type="ECO:0000256" key="2">
    <source>
        <dbReference type="ARBA" id="ARBA00022908"/>
    </source>
</evidence>
<evidence type="ECO:0000313" key="6">
    <source>
        <dbReference type="EMBL" id="MCW8335420.1"/>
    </source>
</evidence>
<dbReference type="InterPro" id="IPR050808">
    <property type="entry name" value="Phage_Integrase"/>
</dbReference>
<name>A0A9X3CIJ3_9VIBR</name>
<protein>
    <submittedName>
        <fullName evidence="6">Tyrosine-type recombinase/integrase</fullName>
    </submittedName>
</protein>
<organism evidence="6 7">
    <name type="scientific">Vibrio paucivorans</name>
    <dbReference type="NCBI Taxonomy" id="2829489"/>
    <lineage>
        <taxon>Bacteria</taxon>
        <taxon>Pseudomonadati</taxon>
        <taxon>Pseudomonadota</taxon>
        <taxon>Gammaproteobacteria</taxon>
        <taxon>Vibrionales</taxon>
        <taxon>Vibrionaceae</taxon>
        <taxon>Vibrio</taxon>
    </lineage>
</organism>
<dbReference type="InterPro" id="IPR002104">
    <property type="entry name" value="Integrase_catalytic"/>
</dbReference>
<dbReference type="Pfam" id="PF13356">
    <property type="entry name" value="Arm-DNA-bind_3"/>
    <property type="match status" value="1"/>
</dbReference>
<dbReference type="InterPro" id="IPR010998">
    <property type="entry name" value="Integrase_recombinase_N"/>
</dbReference>
<dbReference type="InterPro" id="IPR025166">
    <property type="entry name" value="Integrase_DNA_bind_dom"/>
</dbReference>
<dbReference type="PANTHER" id="PTHR30629:SF2">
    <property type="entry name" value="PROPHAGE INTEGRASE INTS-RELATED"/>
    <property type="match status" value="1"/>
</dbReference>
<reference evidence="6" key="1">
    <citation type="submission" date="2022-02" db="EMBL/GenBank/DDBJ databases">
        <title>Vibrio sp. nov., a new bacterium isolated from Bohai sea, China.</title>
        <authorList>
            <person name="Yuan Y."/>
        </authorList>
    </citation>
    <scope>NUCLEOTIDE SEQUENCE</scope>
    <source>
        <strain evidence="6">DBSS07</strain>
    </source>
</reference>
<dbReference type="GO" id="GO:0003677">
    <property type="term" value="F:DNA binding"/>
    <property type="evidence" value="ECO:0007669"/>
    <property type="project" value="UniProtKB-KW"/>
</dbReference>
<dbReference type="RefSeq" id="WP_265688600.1">
    <property type="nucleotide sequence ID" value="NZ_JAKRRX010000113.1"/>
</dbReference>